<accession>A0A4V0KD31</accession>
<evidence type="ECO:0000313" key="5">
    <source>
        <dbReference type="EMBL" id="VTZ70278.1"/>
    </source>
</evidence>
<evidence type="ECO:0000313" key="6">
    <source>
        <dbReference type="Proteomes" id="UP000071118"/>
    </source>
</evidence>
<name>A0A4V0KD31_PLACU</name>
<feature type="compositionally biased region" description="Basic and acidic residues" evidence="3">
    <location>
        <begin position="406"/>
        <end position="421"/>
    </location>
</feature>
<evidence type="ECO:0000256" key="4">
    <source>
        <dbReference type="SAM" id="SignalP"/>
    </source>
</evidence>
<dbReference type="OrthoDB" id="411211at2759"/>
<protein>
    <submittedName>
        <fullName evidence="5">Serine/threonine protein phosphatase UIS2, putative</fullName>
    </submittedName>
</protein>
<reference evidence="5 6" key="1">
    <citation type="journal article" date="2014" name="BMC Biol.">
        <title>A comprehensive evaluation of rodent malaria parasite genomes and gene expression.</title>
        <authorList>
            <person name="Otto T.D."/>
            <person name="Bohme U."/>
            <person name="Jackson A.P."/>
            <person name="Hunt M."/>
            <person name="Franke-Fayard B."/>
            <person name="Hoeijmakers W.A."/>
            <person name="Religa A.A."/>
            <person name="Robertson L."/>
            <person name="Sanders M."/>
            <person name="Ogun S.A."/>
            <person name="Cunningham D."/>
            <person name="Erhart A."/>
            <person name="Billker O."/>
            <person name="Khan S.M."/>
            <person name="Stunnenberg H.G."/>
            <person name="Langhorne J."/>
            <person name="Holder A.A."/>
            <person name="Waters A.P."/>
            <person name="Newbold C.I."/>
            <person name="Pain A."/>
            <person name="Berriman M."/>
            <person name="Janse C.J."/>
        </authorList>
    </citation>
    <scope>NUCLEOTIDE SEQUENCE [LARGE SCALE GENOMIC DNA]</scope>
    <source>
        <strain evidence="5 6">AS</strain>
    </source>
</reference>
<feature type="region of interest" description="Disordered" evidence="3">
    <location>
        <begin position="385"/>
        <end position="425"/>
    </location>
</feature>
<dbReference type="PANTHER" id="PTHR10161:SF14">
    <property type="entry name" value="TARTRATE-RESISTANT ACID PHOSPHATASE TYPE 5"/>
    <property type="match status" value="1"/>
</dbReference>
<proteinExistence type="predicted"/>
<feature type="compositionally biased region" description="Low complexity" evidence="3">
    <location>
        <begin position="728"/>
        <end position="740"/>
    </location>
</feature>
<dbReference type="Gene3D" id="3.60.21.10">
    <property type="match status" value="1"/>
</dbReference>
<dbReference type="PANTHER" id="PTHR10161">
    <property type="entry name" value="TARTRATE-RESISTANT ACID PHOSPHATASE TYPE 5"/>
    <property type="match status" value="1"/>
</dbReference>
<feature type="chain" id="PRO_5020810982" evidence="4">
    <location>
        <begin position="23"/>
        <end position="1403"/>
    </location>
</feature>
<keyword evidence="6" id="KW-1185">Reference proteome</keyword>
<feature type="region of interest" description="Disordered" evidence="3">
    <location>
        <begin position="1239"/>
        <end position="1276"/>
    </location>
</feature>
<dbReference type="GO" id="GO:0016787">
    <property type="term" value="F:hydrolase activity"/>
    <property type="evidence" value="ECO:0007669"/>
    <property type="project" value="UniProtKB-KW"/>
</dbReference>
<evidence type="ECO:0000256" key="2">
    <source>
        <dbReference type="ARBA" id="ARBA00022801"/>
    </source>
</evidence>
<feature type="signal peptide" evidence="4">
    <location>
        <begin position="1"/>
        <end position="22"/>
    </location>
</feature>
<gene>
    <name evidence="5" type="ORF">PCHAS_1332600</name>
</gene>
<dbReference type="InterPro" id="IPR029052">
    <property type="entry name" value="Metallo-depent_PP-like"/>
</dbReference>
<evidence type="ECO:0000256" key="3">
    <source>
        <dbReference type="SAM" id="MobiDB-lite"/>
    </source>
</evidence>
<dbReference type="GeneID" id="3496527"/>
<dbReference type="EMBL" id="LK022890">
    <property type="protein sequence ID" value="VTZ70278.1"/>
    <property type="molecule type" value="Genomic_DNA"/>
</dbReference>
<feature type="compositionally biased region" description="Basic and acidic residues" evidence="3">
    <location>
        <begin position="741"/>
        <end position="759"/>
    </location>
</feature>
<dbReference type="InterPro" id="IPR051558">
    <property type="entry name" value="Metallophosphoesterase_PAP"/>
</dbReference>
<dbReference type="KEGG" id="pcb:PCHAS_1332600"/>
<feature type="compositionally biased region" description="Polar residues" evidence="3">
    <location>
        <begin position="711"/>
        <end position="723"/>
    </location>
</feature>
<dbReference type="RefSeq" id="XP_016654579.1">
    <property type="nucleotide sequence ID" value="XM_016799265.1"/>
</dbReference>
<feature type="region of interest" description="Disordered" evidence="3">
    <location>
        <begin position="704"/>
        <end position="759"/>
    </location>
</feature>
<organism evidence="5 6">
    <name type="scientific">Plasmodium chabaudi chabaudi</name>
    <dbReference type="NCBI Taxonomy" id="31271"/>
    <lineage>
        <taxon>Eukaryota</taxon>
        <taxon>Sar</taxon>
        <taxon>Alveolata</taxon>
        <taxon>Apicomplexa</taxon>
        <taxon>Aconoidasida</taxon>
        <taxon>Haemosporida</taxon>
        <taxon>Plasmodiidae</taxon>
        <taxon>Plasmodium</taxon>
        <taxon>Plasmodium (Vinckeia)</taxon>
    </lineage>
</organism>
<dbReference type="SUPFAM" id="SSF56300">
    <property type="entry name" value="Metallo-dependent phosphatases"/>
    <property type="match status" value="1"/>
</dbReference>
<feature type="compositionally biased region" description="Acidic residues" evidence="3">
    <location>
        <begin position="385"/>
        <end position="398"/>
    </location>
</feature>
<evidence type="ECO:0000256" key="1">
    <source>
        <dbReference type="ARBA" id="ARBA00022729"/>
    </source>
</evidence>
<feature type="region of interest" description="Disordered" evidence="3">
    <location>
        <begin position="47"/>
        <end position="179"/>
    </location>
</feature>
<keyword evidence="2" id="KW-0378">Hydrolase</keyword>
<keyword evidence="1 4" id="KW-0732">Signal</keyword>
<dbReference type="VEuPathDB" id="PlasmoDB:PCHAS_1332600"/>
<dbReference type="Proteomes" id="UP000071118">
    <property type="component" value="Chromosome 13"/>
</dbReference>
<sequence length="1403" mass="164538">MNISKFFLIFLPLVLFKYPANNELINYNVILKYDVKDLFKRLMQEQNDNTEGDKDENHEGNNDVNHEGNNDENHEGNNDKNHEGNSDKNHEGNNDKNHEGNNDKNHEGNSDKNHEGNSDKNHEGNNDKNHEGNNDKNHEGNSDKNHEGNSDKNHEGNSDKNHEGNNEENHEGDGDDEYSIYIKSHGTNEFDKVKHKYADYVRFSIFKSKNIYTHIFNELLVFLGSQYGTEEEIVVHVKLIDLLSLLFTHYRDNLSKFSHILNSFQDRSKLMNSVESEFMNEFINERNNYIYEMKNAHSSSDNKDGEWIEAVVNKKNMLYDKFLKEWKNDGARFYSIHNKKKAYIPKKVFLNKQNYIPDFESMEHVDLVCKPITDSDTDENLIEEFEDKELNTNEENENSDSSNKTDGSDVCKSESKYDKKTKNNKQNKKVKPGVIYKMRNDFFLSDASLNVISLISSITSNEDNKVVKKLYTGLKKLGITTFDNLVRYTNIIGIFFSYDIFDELYLQIKLVKEYFGLIPKNNDELSIVSKSKHLSKIKVYGKYNMTDDEMFVPPNCLSAYCKLRSVWMQNRDFNFKIEKDDSNSINFMMLGDVGRGITKENSYDEEQMLKLIGFNELKSTSNAMKDWHETNNADFVINLGDNVPDVDELDYLKNFEWHKIIKGLFTFKKKTEDEPEDDSYLYPDTNDSMHEFYKEVEKQMNNENKEKTNQQDDTSTTPVNNYTDKNESNNNSENNNGFNEHINDNTKDPNIDKNKTTKKEGTDDTIPFFSIFGEKDYFYFPSEQIQEHYTKRIPGYFFPNNYYRVNYDFVYNNKEKNGVQEKFRASFIFIDTWSLMIGFPIIRNYRSFREQYNWINTVLLESAKESDWIFVVGHHPFISSGRRSDNYSFEELSFHNILRNFFFYYNIDGYFSAHDNLMEYIKFGSLNLFVNGSSSRVLFDKSTMMGRGYFGKMVGSIYPVACYILTTLHSGLRPKGCDISKYSKWSNKFDIGFSTHKLSKDEFVTEFINSRTGKPVSQKIVIKNKKYKRRHFYDLEGYADNGIKQFEKQIHEFSSKHPNFIKYKIEEFKENDKKLNIIINNLKSQEEKDAFKSLMFLNNLIFDISNHLSNISFKQLKLMCYLANKYHTFFNKKLVTFLVEELKNAIQNMDEDTANELLNENENEKIQPNDNMSEGMEIIELIEALGYKPDEFLEKYNAMTQEEKDALKEQLGNDVPLEDYINRVKMYSHKKKLSAEELQEFEENEENIQIADAPDESKDDNTDSQTGDNNHQENKDEIDDIMNAPNEVHKNNKALVEKEKNLNEHEYSLLLLSSLKSYDEMKYSLNILSKKEIIKNEAHPYGLYYIEKHKTFFQVSLELCPDIKRIIANLGQVGTKLAFYDYINNLYNKIMDLKNSLDKIAIF</sequence>
<feature type="compositionally biased region" description="Basic and acidic residues" evidence="3">
    <location>
        <begin position="51"/>
        <end position="172"/>
    </location>
</feature>